<evidence type="ECO:0000313" key="2">
    <source>
        <dbReference type="EMBL" id="MBK0368357.1"/>
    </source>
</evidence>
<comment type="caution">
    <text evidence="2">The sequence shown here is derived from an EMBL/GenBank/DDBJ whole genome shotgun (WGS) entry which is preliminary data.</text>
</comment>
<dbReference type="AlphaFoldDB" id="A0A934UI17"/>
<protein>
    <submittedName>
        <fullName evidence="2">Uncharacterized protein</fullName>
    </submittedName>
</protein>
<sequence length="94" mass="10762">MEKNSYNKSTQNQDLAEIAEQGYTVRNGHNPNKPNPFEKPITEVETDEIYPGTDLDEDSIDENGKEKVVNDEFDNPSDNFDNLFDENEEDSGIY</sequence>
<feature type="compositionally biased region" description="Polar residues" evidence="1">
    <location>
        <begin position="1"/>
        <end position="14"/>
    </location>
</feature>
<dbReference type="RefSeq" id="WP_200104291.1">
    <property type="nucleotide sequence ID" value="NZ_JAEHFV010000001.1"/>
</dbReference>
<evidence type="ECO:0000313" key="3">
    <source>
        <dbReference type="Proteomes" id="UP000609172"/>
    </source>
</evidence>
<feature type="compositionally biased region" description="Acidic residues" evidence="1">
    <location>
        <begin position="44"/>
        <end position="61"/>
    </location>
</feature>
<name>A0A934UI17_9FLAO</name>
<evidence type="ECO:0000256" key="1">
    <source>
        <dbReference type="SAM" id="MobiDB-lite"/>
    </source>
</evidence>
<gene>
    <name evidence="2" type="ORF">I5M07_00805</name>
</gene>
<proteinExistence type="predicted"/>
<dbReference type="EMBL" id="JAEHFV010000001">
    <property type="protein sequence ID" value="MBK0368357.1"/>
    <property type="molecule type" value="Genomic_DNA"/>
</dbReference>
<organism evidence="2 3">
    <name type="scientific">Flavobacterium agrisoli</name>
    <dbReference type="NCBI Taxonomy" id="2793066"/>
    <lineage>
        <taxon>Bacteria</taxon>
        <taxon>Pseudomonadati</taxon>
        <taxon>Bacteroidota</taxon>
        <taxon>Flavobacteriia</taxon>
        <taxon>Flavobacteriales</taxon>
        <taxon>Flavobacteriaceae</taxon>
        <taxon>Flavobacterium</taxon>
    </lineage>
</organism>
<feature type="region of interest" description="Disordered" evidence="1">
    <location>
        <begin position="1"/>
        <end position="94"/>
    </location>
</feature>
<accession>A0A934UI17</accession>
<dbReference type="Proteomes" id="UP000609172">
    <property type="component" value="Unassembled WGS sequence"/>
</dbReference>
<feature type="compositionally biased region" description="Acidic residues" evidence="1">
    <location>
        <begin position="83"/>
        <end position="94"/>
    </location>
</feature>
<keyword evidence="3" id="KW-1185">Reference proteome</keyword>
<reference evidence="2" key="1">
    <citation type="submission" date="2020-12" db="EMBL/GenBank/DDBJ databases">
        <title>Bacterial novel species Flavobacterium sp. SE-1-e isolated from soil.</title>
        <authorList>
            <person name="Jung H.-Y."/>
        </authorList>
    </citation>
    <scope>NUCLEOTIDE SEQUENCE</scope>
    <source>
        <strain evidence="2">SE-1-e</strain>
    </source>
</reference>